<evidence type="ECO:0000259" key="3">
    <source>
        <dbReference type="PROSITE" id="PS50004"/>
    </source>
</evidence>
<feature type="domain" description="C2" evidence="3">
    <location>
        <begin position="588"/>
        <end position="713"/>
    </location>
</feature>
<gene>
    <name evidence="4" type="ORF">MANT1106_LOCUS19451</name>
</gene>
<accession>A0A7S0XG22</accession>
<dbReference type="EMBL" id="HBFC01032780">
    <property type="protein sequence ID" value="CAD8720239.1"/>
    <property type="molecule type" value="Transcribed_RNA"/>
</dbReference>
<feature type="domain" description="C2" evidence="3">
    <location>
        <begin position="96"/>
        <end position="254"/>
    </location>
</feature>
<feature type="compositionally biased region" description="Polar residues" evidence="2">
    <location>
        <begin position="445"/>
        <end position="455"/>
    </location>
</feature>
<sequence>MPFCPIGVEISDLSVSVLARIVLQPLIPALPIVGGVSLCLLSEPEIDLSCRLRLSPFLPPLDVTSIPGFQYAVRCGMNMLKPIISHPGAVDIPLVDFNHPSVMAVLGSNLQAAGLLCIDVLECEGLEARDSGGTSDPYVAVSVLDRTRARNANDFSDFRQRCHQTAVVRKTLSPRWTDPSLKGSRSDGDPVADAETASFAWVVGDAAECVITVSVLDEDFNLFKVKSKVLAKVSTMGTLRRIKPLVDRGVRLSTPPARGGLDIHWSEPVKAMMVKMQAFTELIGSTVTAMVEVEEAEAAEKALCAGPAAAVAQVSMLGNTVEEAVSTAPMSVDDSAFDGEQEVTGDGNTNRDNEADEELEEMDSSNRAFAVSGRRFSDRLRAKVNTATPVFMKEKATAGASHILAFKSIMKEKATAAASQLRTAAGAVKKNDEPSQSSKCDDASSDLSGVPSTAASGAGGVDAGKGDLAEVIAAAPTNNDNNNGTVADITHMLRAEIGMNRNDFLGATVLQCADCVGPGETTAGGELTQKDVTVSLRQEAENTVEEAEQQQARKAAAVKALMTARGVEFWTPLIGAKSGRIKLRMRLEPFESDDAVAANMGAGGNGTLIVSLRRASNLYNRHTGSILDPQSRPFPYVTLTAGGFTRVSRRATGTNPEFWQDFQFPNIDPITDATGVLEVVVWDNFRVVFRKPIGELRIKLVDVIKAGCLEDKHRLERTSKGEVELMLTWRRQSNITAVPS</sequence>
<dbReference type="Gene3D" id="2.60.40.150">
    <property type="entry name" value="C2 domain"/>
    <property type="match status" value="2"/>
</dbReference>
<organism evidence="4">
    <name type="scientific">Mantoniella antarctica</name>
    <dbReference type="NCBI Taxonomy" id="81844"/>
    <lineage>
        <taxon>Eukaryota</taxon>
        <taxon>Viridiplantae</taxon>
        <taxon>Chlorophyta</taxon>
        <taxon>Mamiellophyceae</taxon>
        <taxon>Mamiellales</taxon>
        <taxon>Mamiellaceae</taxon>
        <taxon>Mantoniella</taxon>
    </lineage>
</organism>
<evidence type="ECO:0000256" key="1">
    <source>
        <dbReference type="SAM" id="Coils"/>
    </source>
</evidence>
<dbReference type="InterPro" id="IPR000008">
    <property type="entry name" value="C2_dom"/>
</dbReference>
<feature type="region of interest" description="Disordered" evidence="2">
    <location>
        <begin position="426"/>
        <end position="461"/>
    </location>
</feature>
<dbReference type="PANTHER" id="PTHR10774:SF190">
    <property type="entry name" value="C2 CALCIUM_LIPID-BINDING ENDONUCLEASE_EXONUCLEASE_PHOSPHATASE-RELATED"/>
    <property type="match status" value="1"/>
</dbReference>
<name>A0A7S0XG22_9CHLO</name>
<keyword evidence="1" id="KW-0175">Coiled coil</keyword>
<dbReference type="GO" id="GO:0008289">
    <property type="term" value="F:lipid binding"/>
    <property type="evidence" value="ECO:0007669"/>
    <property type="project" value="InterPro"/>
</dbReference>
<dbReference type="CDD" id="cd00030">
    <property type="entry name" value="C2"/>
    <property type="match status" value="1"/>
</dbReference>
<feature type="coiled-coil region" evidence="1">
    <location>
        <begin position="530"/>
        <end position="557"/>
    </location>
</feature>
<dbReference type="PANTHER" id="PTHR10774">
    <property type="entry name" value="EXTENDED SYNAPTOTAGMIN-RELATED"/>
    <property type="match status" value="1"/>
</dbReference>
<dbReference type="GO" id="GO:0005783">
    <property type="term" value="C:endoplasmic reticulum"/>
    <property type="evidence" value="ECO:0007669"/>
    <property type="project" value="TreeGrafter"/>
</dbReference>
<dbReference type="PROSITE" id="PS50004">
    <property type="entry name" value="C2"/>
    <property type="match status" value="2"/>
</dbReference>
<protein>
    <recommendedName>
        <fullName evidence="3">C2 domain-containing protein</fullName>
    </recommendedName>
</protein>
<proteinExistence type="predicted"/>
<dbReference type="Pfam" id="PF00168">
    <property type="entry name" value="C2"/>
    <property type="match status" value="2"/>
</dbReference>
<dbReference type="AlphaFoldDB" id="A0A7S0XG22"/>
<evidence type="ECO:0000256" key="2">
    <source>
        <dbReference type="SAM" id="MobiDB-lite"/>
    </source>
</evidence>
<dbReference type="InterPro" id="IPR045050">
    <property type="entry name" value="Synaptotagmin_plant"/>
</dbReference>
<reference evidence="4" key="1">
    <citation type="submission" date="2021-01" db="EMBL/GenBank/DDBJ databases">
        <authorList>
            <person name="Corre E."/>
            <person name="Pelletier E."/>
            <person name="Niang G."/>
            <person name="Scheremetjew M."/>
            <person name="Finn R."/>
            <person name="Kale V."/>
            <person name="Holt S."/>
            <person name="Cochrane G."/>
            <person name="Meng A."/>
            <person name="Brown T."/>
            <person name="Cohen L."/>
        </authorList>
    </citation>
    <scope>NUCLEOTIDE SEQUENCE</scope>
    <source>
        <strain evidence="4">SL-175</strain>
    </source>
</reference>
<evidence type="ECO:0000313" key="4">
    <source>
        <dbReference type="EMBL" id="CAD8720239.1"/>
    </source>
</evidence>
<dbReference type="InterPro" id="IPR035892">
    <property type="entry name" value="C2_domain_sf"/>
</dbReference>
<dbReference type="SUPFAM" id="SSF49562">
    <property type="entry name" value="C2 domain (Calcium/lipid-binding domain, CaLB)"/>
    <property type="match status" value="2"/>
</dbReference>
<dbReference type="SMART" id="SM00239">
    <property type="entry name" value="C2"/>
    <property type="match status" value="2"/>
</dbReference>